<evidence type="ECO:0000256" key="8">
    <source>
        <dbReference type="ARBA" id="ARBA00023012"/>
    </source>
</evidence>
<dbReference type="Gene3D" id="3.40.50.2300">
    <property type="match status" value="1"/>
</dbReference>
<evidence type="ECO:0000259" key="13">
    <source>
        <dbReference type="PROSITE" id="PS50112"/>
    </source>
</evidence>
<dbReference type="PANTHER" id="PTHR43065:SF46">
    <property type="entry name" value="C4-DICARBOXYLATE TRANSPORT SENSOR PROTEIN DCTB"/>
    <property type="match status" value="1"/>
</dbReference>
<feature type="domain" description="Response regulatory" evidence="12">
    <location>
        <begin position="814"/>
        <end position="930"/>
    </location>
</feature>
<dbReference type="SUPFAM" id="SSF55785">
    <property type="entry name" value="PYP-like sensor domain (PAS domain)"/>
    <property type="match status" value="3"/>
</dbReference>
<dbReference type="Pfam" id="PF00072">
    <property type="entry name" value="Response_reg"/>
    <property type="match status" value="1"/>
</dbReference>
<feature type="domain" description="PAS" evidence="13">
    <location>
        <begin position="15"/>
        <end position="86"/>
    </location>
</feature>
<sequence>MSQSLTSSFVAVSAEEHQLRQIVDNSSAVIYVKDLDGRLRLVNRAFEQLFKVNSDRVIGRTDHDFFPKEMADVLRANDLRVAQLGHELEFEEQVPLGGGVRTYLSTKFPLFDSGGRVTAVCGISTDISSRKSLEEVLRFVALGVSAATGNEVFEAIARYMVRSLQADFAFVSRISDVGPHCLTTLALYYGGKLHSNATYELVGTPCAEVFGGSFHFIPRDLQQIYPSDSVFAEFGVDSYAGYPLFASDGRPLGLIAAGRCGPMSDRDRAESVLRIFSVRAAAEIERLEAEASYRAIFETSEDAIFVHDIGTGALVDVNPKACRAYGYSYDEMLKLDMDAFSAGYSPYTGKEAAGHLARAAAGEVQRFEWHRRNRDGSLHWDEVLLKRVTIGGIDRILAITREITQRKEAEQALRASELQYRAITNTALDCFISMDEAGRVLAFNPAAEQCFGLSHAQVLGHPLLKLIIPPRFREAYERGFEHYLETGHGAFLGKRMEVVAQRSDGEEFLAELALTQVPGDEGPRFICYLRDITERQRAEEERVRLEQQLRQAQRMEAIGHLTGGIAHDFNNLLTSMLGYTVMARELAEQQYDERLGKYLARVQRSAEKARDLIQQMLTFSRGSRGKPQEVALDRLLGDFIRLVESTLPATVELHTRLDHDLPSVLVDPVQLEQVLMNLCINARDAMGSVGYLRVSLGQEHLETVCASCQQPINGAFVTLTVSDSGPGIEPALRAQIFEPFFSTKASGQGSGMGLSMVHGIVHEYGGHIHLDSPPGQGATFRILLPPHREGCVAASPAEESGLYRAPLRSSLSGRVAVVDDDDEVAEFMGELLEGWGLEPTIFCDAEQASQQLCAEPYGWDFVILDQSMPRLSGMQLARRLLASRSDLPIVIYTGFSDALVESEVQQQGVRALLTKPLDQQRLHRLLQASLGTPREGYKTETN</sequence>
<keyword evidence="6" id="KW-0418">Kinase</keyword>
<dbReference type="Proteomes" id="UP001519667">
    <property type="component" value="Unassembled WGS sequence"/>
</dbReference>
<evidence type="ECO:0000259" key="12">
    <source>
        <dbReference type="PROSITE" id="PS50110"/>
    </source>
</evidence>
<dbReference type="PROSITE" id="PS50113">
    <property type="entry name" value="PAC"/>
    <property type="match status" value="3"/>
</dbReference>
<feature type="coiled-coil region" evidence="10">
    <location>
        <begin position="528"/>
        <end position="558"/>
    </location>
</feature>
<dbReference type="InterPro" id="IPR013656">
    <property type="entry name" value="PAS_4"/>
</dbReference>
<keyword evidence="8" id="KW-0902">Two-component regulatory system</keyword>
<dbReference type="SMART" id="SM00086">
    <property type="entry name" value="PAC"/>
    <property type="match status" value="3"/>
</dbReference>
<dbReference type="SMART" id="SM00448">
    <property type="entry name" value="REC"/>
    <property type="match status" value="1"/>
</dbReference>
<evidence type="ECO:0000256" key="9">
    <source>
        <dbReference type="PROSITE-ProRule" id="PRU00169"/>
    </source>
</evidence>
<feature type="domain" description="PAS" evidence="13">
    <location>
        <begin position="289"/>
        <end position="333"/>
    </location>
</feature>
<dbReference type="InterPro" id="IPR001789">
    <property type="entry name" value="Sig_transdc_resp-reg_receiver"/>
</dbReference>
<evidence type="ECO:0000259" key="14">
    <source>
        <dbReference type="PROSITE" id="PS50113"/>
    </source>
</evidence>
<comment type="catalytic activity">
    <reaction evidence="1">
        <text>ATP + protein L-histidine = ADP + protein N-phospho-L-histidine.</text>
        <dbReference type="EC" id="2.7.13.3"/>
    </reaction>
</comment>
<dbReference type="InterPro" id="IPR004358">
    <property type="entry name" value="Sig_transdc_His_kin-like_C"/>
</dbReference>
<accession>A0ABS5XFX3</accession>
<dbReference type="InterPro" id="IPR035965">
    <property type="entry name" value="PAS-like_dom_sf"/>
</dbReference>
<evidence type="ECO:0000256" key="7">
    <source>
        <dbReference type="ARBA" id="ARBA00022840"/>
    </source>
</evidence>
<feature type="domain" description="PAS" evidence="13">
    <location>
        <begin position="416"/>
        <end position="487"/>
    </location>
</feature>
<evidence type="ECO:0000256" key="1">
    <source>
        <dbReference type="ARBA" id="ARBA00000085"/>
    </source>
</evidence>
<dbReference type="PANTHER" id="PTHR43065">
    <property type="entry name" value="SENSOR HISTIDINE KINASE"/>
    <property type="match status" value="1"/>
</dbReference>
<keyword evidence="10" id="KW-0175">Coiled coil</keyword>
<dbReference type="EMBL" id="JAGTIS010000001">
    <property type="protein sequence ID" value="MBT8765242.1"/>
    <property type="molecule type" value="Genomic_DNA"/>
</dbReference>
<dbReference type="InterPro" id="IPR000014">
    <property type="entry name" value="PAS"/>
</dbReference>
<feature type="domain" description="Histidine kinase" evidence="11">
    <location>
        <begin position="564"/>
        <end position="788"/>
    </location>
</feature>
<dbReference type="InterPro" id="IPR000700">
    <property type="entry name" value="PAS-assoc_C"/>
</dbReference>
<dbReference type="PRINTS" id="PR00344">
    <property type="entry name" value="BCTRLSENSOR"/>
</dbReference>
<protein>
    <recommendedName>
        <fullName evidence="2">histidine kinase</fullName>
        <ecNumber evidence="2">2.7.13.3</ecNumber>
    </recommendedName>
</protein>
<proteinExistence type="predicted"/>
<dbReference type="Gene3D" id="3.30.565.10">
    <property type="entry name" value="Histidine kinase-like ATPase, C-terminal domain"/>
    <property type="match status" value="1"/>
</dbReference>
<gene>
    <name evidence="15" type="ORF">J7302_03695</name>
</gene>
<dbReference type="EC" id="2.7.13.3" evidence="2"/>
<dbReference type="PROSITE" id="PS50110">
    <property type="entry name" value="RESPONSE_REGULATORY"/>
    <property type="match status" value="1"/>
</dbReference>
<dbReference type="Gene3D" id="3.30.450.20">
    <property type="entry name" value="PAS domain"/>
    <property type="match status" value="3"/>
</dbReference>
<evidence type="ECO:0000256" key="3">
    <source>
        <dbReference type="ARBA" id="ARBA00022553"/>
    </source>
</evidence>
<dbReference type="SUPFAM" id="SSF55781">
    <property type="entry name" value="GAF domain-like"/>
    <property type="match status" value="1"/>
</dbReference>
<dbReference type="InterPro" id="IPR011006">
    <property type="entry name" value="CheY-like_superfamily"/>
</dbReference>
<dbReference type="InterPro" id="IPR005467">
    <property type="entry name" value="His_kinase_dom"/>
</dbReference>
<dbReference type="Pfam" id="PF13188">
    <property type="entry name" value="PAS_8"/>
    <property type="match status" value="1"/>
</dbReference>
<name>A0ABS5XFX3_9GAMM</name>
<evidence type="ECO:0000259" key="11">
    <source>
        <dbReference type="PROSITE" id="PS50109"/>
    </source>
</evidence>
<dbReference type="InterPro" id="IPR036890">
    <property type="entry name" value="HATPase_C_sf"/>
</dbReference>
<keyword evidence="5" id="KW-0547">Nucleotide-binding</keyword>
<evidence type="ECO:0000313" key="15">
    <source>
        <dbReference type="EMBL" id="MBT8765242.1"/>
    </source>
</evidence>
<dbReference type="Pfam" id="PF00512">
    <property type="entry name" value="HisKA"/>
    <property type="match status" value="1"/>
</dbReference>
<dbReference type="SMART" id="SM00388">
    <property type="entry name" value="HisKA"/>
    <property type="match status" value="1"/>
</dbReference>
<dbReference type="PROSITE" id="PS50112">
    <property type="entry name" value="PAS"/>
    <property type="match status" value="3"/>
</dbReference>
<dbReference type="SUPFAM" id="SSF47384">
    <property type="entry name" value="Homodimeric domain of signal transducing histidine kinase"/>
    <property type="match status" value="1"/>
</dbReference>
<dbReference type="Pfam" id="PF01590">
    <property type="entry name" value="GAF"/>
    <property type="match status" value="1"/>
</dbReference>
<keyword evidence="7" id="KW-0067">ATP-binding</keyword>
<dbReference type="NCBIfam" id="TIGR00229">
    <property type="entry name" value="sensory_box"/>
    <property type="match status" value="3"/>
</dbReference>
<dbReference type="SUPFAM" id="SSF52172">
    <property type="entry name" value="CheY-like"/>
    <property type="match status" value="1"/>
</dbReference>
<dbReference type="Pfam" id="PF08448">
    <property type="entry name" value="PAS_4"/>
    <property type="match status" value="1"/>
</dbReference>
<reference evidence="15 16" key="1">
    <citation type="submission" date="2021-04" db="EMBL/GenBank/DDBJ databases">
        <title>Pseudomonas boanensis sp. nov., a bacterium isolated from river water used for household purposes in Boane District, Mozambique.</title>
        <authorList>
            <person name="Nicklasson M."/>
            <person name="Martin-Rodriguez A.J."/>
            <person name="Thorell K."/>
            <person name="Neves L."/>
            <person name="Mussagy A."/>
            <person name="Rydberg H.A."/>
            <person name="Hernroth B."/>
            <person name="Svensson-Stadler L."/>
            <person name="Sjoling A."/>
        </authorList>
    </citation>
    <scope>NUCLEOTIDE SEQUENCE [LARGE SCALE GENOMIC DNA]</scope>
    <source>
        <strain evidence="15 16">DB1</strain>
    </source>
</reference>
<evidence type="ECO:0000256" key="4">
    <source>
        <dbReference type="ARBA" id="ARBA00022679"/>
    </source>
</evidence>
<feature type="domain" description="PAC" evidence="14">
    <location>
        <begin position="494"/>
        <end position="544"/>
    </location>
</feature>
<dbReference type="PROSITE" id="PS50109">
    <property type="entry name" value="HIS_KIN"/>
    <property type="match status" value="1"/>
</dbReference>
<dbReference type="InterPro" id="IPR003594">
    <property type="entry name" value="HATPase_dom"/>
</dbReference>
<dbReference type="InterPro" id="IPR003661">
    <property type="entry name" value="HisK_dim/P_dom"/>
</dbReference>
<feature type="domain" description="PAC" evidence="14">
    <location>
        <begin position="365"/>
        <end position="415"/>
    </location>
</feature>
<keyword evidence="16" id="KW-1185">Reference proteome</keyword>
<evidence type="ECO:0000256" key="10">
    <source>
        <dbReference type="SAM" id="Coils"/>
    </source>
</evidence>
<dbReference type="SMART" id="SM00065">
    <property type="entry name" value="GAF"/>
    <property type="match status" value="1"/>
</dbReference>
<dbReference type="InterPro" id="IPR001610">
    <property type="entry name" value="PAC"/>
</dbReference>
<dbReference type="SMART" id="SM00091">
    <property type="entry name" value="PAS"/>
    <property type="match status" value="3"/>
</dbReference>
<dbReference type="InterPro" id="IPR036097">
    <property type="entry name" value="HisK_dim/P_sf"/>
</dbReference>
<comment type="caution">
    <text evidence="15">The sequence shown here is derived from an EMBL/GenBank/DDBJ whole genome shotgun (WGS) entry which is preliminary data.</text>
</comment>
<evidence type="ECO:0000256" key="5">
    <source>
        <dbReference type="ARBA" id="ARBA00022741"/>
    </source>
</evidence>
<organism evidence="15 16">
    <name type="scientific">Metapseudomonas boanensis</name>
    <dbReference type="NCBI Taxonomy" id="2822138"/>
    <lineage>
        <taxon>Bacteria</taxon>
        <taxon>Pseudomonadati</taxon>
        <taxon>Pseudomonadota</taxon>
        <taxon>Gammaproteobacteria</taxon>
        <taxon>Pseudomonadales</taxon>
        <taxon>Pseudomonadaceae</taxon>
        <taxon>Metapseudomonas</taxon>
    </lineage>
</organism>
<dbReference type="CDD" id="cd00082">
    <property type="entry name" value="HisKA"/>
    <property type="match status" value="1"/>
</dbReference>
<evidence type="ECO:0000256" key="2">
    <source>
        <dbReference type="ARBA" id="ARBA00012438"/>
    </source>
</evidence>
<evidence type="ECO:0000313" key="16">
    <source>
        <dbReference type="Proteomes" id="UP001519667"/>
    </source>
</evidence>
<keyword evidence="4" id="KW-0808">Transferase</keyword>
<dbReference type="RefSeq" id="WP_215370431.1">
    <property type="nucleotide sequence ID" value="NZ_JAGTIS010000001.1"/>
</dbReference>
<dbReference type="CDD" id="cd00130">
    <property type="entry name" value="PAS"/>
    <property type="match status" value="3"/>
</dbReference>
<dbReference type="Pfam" id="PF02518">
    <property type="entry name" value="HATPase_c"/>
    <property type="match status" value="1"/>
</dbReference>
<keyword evidence="3 9" id="KW-0597">Phosphoprotein</keyword>
<dbReference type="InterPro" id="IPR003018">
    <property type="entry name" value="GAF"/>
</dbReference>
<dbReference type="Pfam" id="PF13426">
    <property type="entry name" value="PAS_9"/>
    <property type="match status" value="1"/>
</dbReference>
<dbReference type="SUPFAM" id="SSF55874">
    <property type="entry name" value="ATPase domain of HSP90 chaperone/DNA topoisomerase II/histidine kinase"/>
    <property type="match status" value="1"/>
</dbReference>
<dbReference type="Gene3D" id="1.10.287.130">
    <property type="match status" value="1"/>
</dbReference>
<dbReference type="CDD" id="cd17546">
    <property type="entry name" value="REC_hyHK_CKI1_RcsC-like"/>
    <property type="match status" value="1"/>
</dbReference>
<dbReference type="SMART" id="SM00387">
    <property type="entry name" value="HATPase_c"/>
    <property type="match status" value="1"/>
</dbReference>
<feature type="domain" description="PAC" evidence="14">
    <location>
        <begin position="86"/>
        <end position="139"/>
    </location>
</feature>
<evidence type="ECO:0000256" key="6">
    <source>
        <dbReference type="ARBA" id="ARBA00022777"/>
    </source>
</evidence>
<feature type="modified residue" description="4-aspartylphosphate" evidence="9">
    <location>
        <position position="865"/>
    </location>
</feature>